<dbReference type="EMBL" id="MT142389">
    <property type="protein sequence ID" value="QJA79628.1"/>
    <property type="molecule type" value="Genomic_DNA"/>
</dbReference>
<proteinExistence type="predicted"/>
<name>A0A6M3J1E7_9ZZZZ</name>
<dbReference type="InterPro" id="IPR001173">
    <property type="entry name" value="Glyco_trans_2-like"/>
</dbReference>
<evidence type="ECO:0000313" key="2">
    <source>
        <dbReference type="EMBL" id="QJA63540.1"/>
    </source>
</evidence>
<organism evidence="2">
    <name type="scientific">viral metagenome</name>
    <dbReference type="NCBI Taxonomy" id="1070528"/>
    <lineage>
        <taxon>unclassified sequences</taxon>
        <taxon>metagenomes</taxon>
        <taxon>organismal metagenomes</taxon>
    </lineage>
</organism>
<sequence length="298" mass="35243">MVSILIPSRNEEFLKETVDDIFNKARGEFEVIVILDEKDQPLKPRPNLHIHKKVGKPGLRSAINQGVDIAKGPYIMKTDGHCMFSEGFDVILSKDVEDNEVIIPRRYSLIPETWEINYSRPTVDYEYVVFPYSHILFSVRTGGKWHERSEERKELLLDDEMAFQGSCWLTTKKHIESIGGYSVETSTGDEFVLESEELANKTWLSGGRCMVNKRAWYAHLHKGKRGRGYFINKWPMRRQRIFHIDYWMNDRWPQAIHKFEWLVERFWPIPGWPDDWQHPRWEHGYLEMLKSGRYPAEG</sequence>
<dbReference type="Gene3D" id="3.90.550.10">
    <property type="entry name" value="Spore Coat Polysaccharide Biosynthesis Protein SpsA, Chain A"/>
    <property type="match status" value="1"/>
</dbReference>
<dbReference type="GO" id="GO:0016740">
    <property type="term" value="F:transferase activity"/>
    <property type="evidence" value="ECO:0007669"/>
    <property type="project" value="UniProtKB-KW"/>
</dbReference>
<dbReference type="AlphaFoldDB" id="A0A6M3J1E7"/>
<dbReference type="Pfam" id="PF00535">
    <property type="entry name" value="Glycos_transf_2"/>
    <property type="match status" value="1"/>
</dbReference>
<protein>
    <submittedName>
        <fullName evidence="2">Putative glycosyltransferase</fullName>
    </submittedName>
</protein>
<dbReference type="CDD" id="cd00761">
    <property type="entry name" value="Glyco_tranf_GTA_type"/>
    <property type="match status" value="1"/>
</dbReference>
<gene>
    <name evidence="3" type="ORF">MM415A00846_0007</name>
    <name evidence="2" type="ORF">MM415B00619_0019</name>
</gene>
<dbReference type="InterPro" id="IPR029044">
    <property type="entry name" value="Nucleotide-diphossugar_trans"/>
</dbReference>
<evidence type="ECO:0000259" key="1">
    <source>
        <dbReference type="Pfam" id="PF00535"/>
    </source>
</evidence>
<dbReference type="EMBL" id="MT141499">
    <property type="protein sequence ID" value="QJA63540.1"/>
    <property type="molecule type" value="Genomic_DNA"/>
</dbReference>
<evidence type="ECO:0000313" key="3">
    <source>
        <dbReference type="EMBL" id="QJA79628.1"/>
    </source>
</evidence>
<keyword evidence="2" id="KW-0808">Transferase</keyword>
<feature type="domain" description="Glycosyltransferase 2-like" evidence="1">
    <location>
        <begin position="3"/>
        <end position="143"/>
    </location>
</feature>
<dbReference type="SUPFAM" id="SSF53448">
    <property type="entry name" value="Nucleotide-diphospho-sugar transferases"/>
    <property type="match status" value="1"/>
</dbReference>
<accession>A0A6M3J1E7</accession>
<reference evidence="2" key="1">
    <citation type="submission" date="2020-03" db="EMBL/GenBank/DDBJ databases">
        <title>The deep terrestrial virosphere.</title>
        <authorList>
            <person name="Holmfeldt K."/>
            <person name="Nilsson E."/>
            <person name="Simone D."/>
            <person name="Lopez-Fernandez M."/>
            <person name="Wu X."/>
            <person name="de Brujin I."/>
            <person name="Lundin D."/>
            <person name="Andersson A."/>
            <person name="Bertilsson S."/>
            <person name="Dopson M."/>
        </authorList>
    </citation>
    <scope>NUCLEOTIDE SEQUENCE</scope>
    <source>
        <strain evidence="3">MM415A00846</strain>
        <strain evidence="2">MM415B00619</strain>
    </source>
</reference>